<keyword evidence="2" id="KW-1185">Reference proteome</keyword>
<evidence type="ECO:0000313" key="1">
    <source>
        <dbReference type="EMBL" id="AMK77579.1"/>
    </source>
</evidence>
<dbReference type="AlphaFoldDB" id="A0A126T677"/>
<gene>
    <name evidence="1" type="ORF">JT25_013990</name>
</gene>
<dbReference type="RefSeq" id="WP_062328911.1">
    <property type="nucleotide sequence ID" value="NZ_CP014476.1"/>
</dbReference>
<dbReference type="Proteomes" id="UP000030512">
    <property type="component" value="Chromosome"/>
</dbReference>
<dbReference type="KEGG" id="mdn:JT25_013990"/>
<accession>A0A126T677</accession>
<sequence length="175" mass="19803">MFGLFKKKENKKVEIYTLINSLSNRLEDICRTIRQTTAIPSIQSSDLFLKECAALSFFIVCTGIARAPIILEKKEYLIEEIARAWATNIDNGILIESTTRLLSDRLHEYAYLGNSVEGKDYSAKIILKFLDFIGQKKPENGGIISVLHSTLLPLIETTEKFIIDVDRSGCVQWPC</sequence>
<dbReference type="EMBL" id="CP014476">
    <property type="protein sequence ID" value="AMK77579.1"/>
    <property type="molecule type" value="Genomic_DNA"/>
</dbReference>
<name>A0A126T677_9GAMM</name>
<proteinExistence type="predicted"/>
<dbReference type="STRING" id="1538553.JT25_013990"/>
<organism evidence="1 2">
    <name type="scientific">Methylomonas denitrificans</name>
    <dbReference type="NCBI Taxonomy" id="1538553"/>
    <lineage>
        <taxon>Bacteria</taxon>
        <taxon>Pseudomonadati</taxon>
        <taxon>Pseudomonadota</taxon>
        <taxon>Gammaproteobacteria</taxon>
        <taxon>Methylococcales</taxon>
        <taxon>Methylococcaceae</taxon>
        <taxon>Methylomonas</taxon>
    </lineage>
</organism>
<evidence type="ECO:0000313" key="2">
    <source>
        <dbReference type="Proteomes" id="UP000030512"/>
    </source>
</evidence>
<protein>
    <submittedName>
        <fullName evidence="1">Uncharacterized protein</fullName>
    </submittedName>
</protein>
<reference evidence="1 2" key="1">
    <citation type="journal article" date="2015" name="Environ. Microbiol.">
        <title>Methane oxidation coupled to nitrate reduction under hypoxia by the Gammaproteobacterium Methylomonas denitrificans, sp. nov. type strain FJG1.</title>
        <authorList>
            <person name="Kits K.D."/>
            <person name="Klotz M.G."/>
            <person name="Stein L.Y."/>
        </authorList>
    </citation>
    <scope>NUCLEOTIDE SEQUENCE [LARGE SCALE GENOMIC DNA]</scope>
    <source>
        <strain evidence="1 2">FJG1</strain>
    </source>
</reference>